<dbReference type="GO" id="GO:0005829">
    <property type="term" value="C:cytosol"/>
    <property type="evidence" value="ECO:0007669"/>
    <property type="project" value="TreeGrafter"/>
</dbReference>
<sequence length="729" mass="81841">MAAMSTTMAALVGASASSAFGAVIREGWVLKKRRKKMQGFARRYFTLYQSGILVYAFDRDQPIRDQVSLHHSAVSTAPGRKDIHIDSTTTFHIKCLSTEDFEAWMTAFRKFIPTAEARKSASVRHITRQGSISVNKSGAILEEMASTLAELEEAIHSLPPEDAKKSHRSKQEKERLRHEKEKYEKVDKHDKHDKHAVFGLFKRSSQNSSMHDGDPGTASEPLERSPVQHICDVLESLKAQHAMLLKSIHTLALLDVNAQSLRASPILPATAEEDEAHPIWTHSPATSLFTPHPGKRMSSMTTTTTDSGVEWFDAESDGAEEFVLDVPPAIESQQPSKIVNASTDSLGHSSIDTDIADEPEQSPVEINRRAQLPARPIGDEGSLFAVLKKNVGKDLSTIAFPVTFNEPLSLLQRAAEEVEYYDLLNLAAASQDSVERLCYVAAFAVSGYAHTRYRTGRKGFNPMLGETFEDPRMKFIAEKVRHHPLEMAYHAQGDHWELTSTSAGKTKFWGKSLEVIPLGSTIVVIGEDRYEWKKPSSFMRNIMVGTKYLEHVGKMVIENTNSGERCAVEFKPSGYFGASNLVSATVYAASGKTVTHLEGKWDDQISQQLDDSHFRILWRVTPYPKDTQEYYGFTTFGISLNEVTRDLEGRLPPTDSRLRPDIRALEEGNLDLAESEKSRVEEAQRDRRRAGRDTQPRWFRQVGEEWEYVGGYWEARAQGWKDTGLQPLW</sequence>
<dbReference type="Pfam" id="PF01237">
    <property type="entry name" value="Oxysterol_BP"/>
    <property type="match status" value="1"/>
</dbReference>
<keyword evidence="9" id="KW-1185">Reference proteome</keyword>
<dbReference type="GO" id="GO:0030011">
    <property type="term" value="P:maintenance of cell polarity"/>
    <property type="evidence" value="ECO:0007669"/>
    <property type="project" value="TreeGrafter"/>
</dbReference>
<reference evidence="8" key="1">
    <citation type="submission" date="2023-11" db="EMBL/GenBank/DDBJ databases">
        <authorList>
            <person name="De Vega J J."/>
            <person name="De Vega J J."/>
        </authorList>
    </citation>
    <scope>NUCLEOTIDE SEQUENCE</scope>
</reference>
<evidence type="ECO:0000256" key="2">
    <source>
        <dbReference type="ARBA" id="ARBA00022448"/>
    </source>
</evidence>
<dbReference type="FunFam" id="2.40.160.120:FF:000001">
    <property type="entry name" value="Oxysterol-binding protein"/>
    <property type="match status" value="1"/>
</dbReference>
<dbReference type="InterPro" id="IPR037239">
    <property type="entry name" value="OSBP_sf"/>
</dbReference>
<dbReference type="Gene3D" id="2.30.29.30">
    <property type="entry name" value="Pleckstrin-homology domain (PH domain)/Phosphotyrosine-binding domain (PTB)"/>
    <property type="match status" value="1"/>
</dbReference>
<evidence type="ECO:0000256" key="1">
    <source>
        <dbReference type="ARBA" id="ARBA00008842"/>
    </source>
</evidence>
<dbReference type="PANTHER" id="PTHR10972">
    <property type="entry name" value="OXYSTEROL-BINDING PROTEIN-RELATED"/>
    <property type="match status" value="1"/>
</dbReference>
<dbReference type="GO" id="GO:0006897">
    <property type="term" value="P:endocytosis"/>
    <property type="evidence" value="ECO:0007669"/>
    <property type="project" value="TreeGrafter"/>
</dbReference>
<feature type="compositionally biased region" description="Basic and acidic residues" evidence="5">
    <location>
        <begin position="674"/>
        <end position="694"/>
    </location>
</feature>
<dbReference type="GO" id="GO:0035621">
    <property type="term" value="P:ER to Golgi ceramide transport"/>
    <property type="evidence" value="ECO:0007669"/>
    <property type="project" value="TreeGrafter"/>
</dbReference>
<evidence type="ECO:0000313" key="8">
    <source>
        <dbReference type="EMBL" id="CAK5280123.1"/>
    </source>
</evidence>
<name>A0AAD2HQ90_9AGAR</name>
<evidence type="ECO:0000256" key="5">
    <source>
        <dbReference type="SAM" id="MobiDB-lite"/>
    </source>
</evidence>
<dbReference type="GO" id="GO:0034727">
    <property type="term" value="P:piecemeal microautophagy of the nucleus"/>
    <property type="evidence" value="ECO:0007669"/>
    <property type="project" value="TreeGrafter"/>
</dbReference>
<feature type="region of interest" description="Disordered" evidence="5">
    <location>
        <begin position="282"/>
        <end position="303"/>
    </location>
</feature>
<gene>
    <name evidence="8" type="ORF">MYCIT1_LOCUS30559</name>
    <name evidence="7" type="ORF">MYCIT1_LOCUS6114</name>
</gene>
<dbReference type="EMBL" id="CAVNYO010000084">
    <property type="protein sequence ID" value="CAK5265274.1"/>
    <property type="molecule type" value="Genomic_DNA"/>
</dbReference>
<protein>
    <recommendedName>
        <fullName evidence="6">PH domain-containing protein</fullName>
    </recommendedName>
</protein>
<organism evidence="8 9">
    <name type="scientific">Mycena citricolor</name>
    <dbReference type="NCBI Taxonomy" id="2018698"/>
    <lineage>
        <taxon>Eukaryota</taxon>
        <taxon>Fungi</taxon>
        <taxon>Dikarya</taxon>
        <taxon>Basidiomycota</taxon>
        <taxon>Agaricomycotina</taxon>
        <taxon>Agaricomycetes</taxon>
        <taxon>Agaricomycetidae</taxon>
        <taxon>Agaricales</taxon>
        <taxon>Marasmiineae</taxon>
        <taxon>Mycenaceae</taxon>
        <taxon>Mycena</taxon>
    </lineage>
</organism>
<proteinExistence type="inferred from homology"/>
<dbReference type="Gene3D" id="3.30.70.3490">
    <property type="match status" value="1"/>
</dbReference>
<dbReference type="InterPro" id="IPR001849">
    <property type="entry name" value="PH_domain"/>
</dbReference>
<feature type="compositionally biased region" description="Basic and acidic residues" evidence="5">
    <location>
        <begin position="156"/>
        <end position="196"/>
    </location>
</feature>
<feature type="region of interest" description="Disordered" evidence="5">
    <location>
        <begin position="156"/>
        <end position="224"/>
    </location>
</feature>
<evidence type="ECO:0000313" key="7">
    <source>
        <dbReference type="EMBL" id="CAK5265274.1"/>
    </source>
</evidence>
<dbReference type="PANTHER" id="PTHR10972:SF203">
    <property type="entry name" value="OXYSTEROL-BINDING PROTEIN HOMOLOG 3"/>
    <property type="match status" value="1"/>
</dbReference>
<dbReference type="InterPro" id="IPR041680">
    <property type="entry name" value="PH_8"/>
</dbReference>
<dbReference type="PROSITE" id="PS50003">
    <property type="entry name" value="PH_DOMAIN"/>
    <property type="match status" value="1"/>
</dbReference>
<evidence type="ECO:0000256" key="4">
    <source>
        <dbReference type="ARBA" id="ARBA00023121"/>
    </source>
</evidence>
<keyword evidence="4" id="KW-0446">Lipid-binding</keyword>
<comment type="similarity">
    <text evidence="1">Belongs to the OSBP family.</text>
</comment>
<dbReference type="SMART" id="SM00233">
    <property type="entry name" value="PH"/>
    <property type="match status" value="1"/>
</dbReference>
<dbReference type="Gene3D" id="2.40.160.120">
    <property type="match status" value="1"/>
</dbReference>
<dbReference type="Proteomes" id="UP001295794">
    <property type="component" value="Unassembled WGS sequence"/>
</dbReference>
<accession>A0AAD2HQ90</accession>
<dbReference type="InterPro" id="IPR011993">
    <property type="entry name" value="PH-like_dom_sf"/>
</dbReference>
<dbReference type="Pfam" id="PF15409">
    <property type="entry name" value="PH_8"/>
    <property type="match status" value="1"/>
</dbReference>
<evidence type="ECO:0000259" key="6">
    <source>
        <dbReference type="PROSITE" id="PS50003"/>
    </source>
</evidence>
<evidence type="ECO:0000256" key="3">
    <source>
        <dbReference type="ARBA" id="ARBA00023055"/>
    </source>
</evidence>
<dbReference type="SUPFAM" id="SSF50729">
    <property type="entry name" value="PH domain-like"/>
    <property type="match status" value="1"/>
</dbReference>
<keyword evidence="2" id="KW-0813">Transport</keyword>
<dbReference type="GO" id="GO:0006887">
    <property type="term" value="P:exocytosis"/>
    <property type="evidence" value="ECO:0007669"/>
    <property type="project" value="TreeGrafter"/>
</dbReference>
<feature type="region of interest" description="Disordered" evidence="5">
    <location>
        <begin position="673"/>
        <end position="694"/>
    </location>
</feature>
<evidence type="ECO:0000313" key="9">
    <source>
        <dbReference type="Proteomes" id="UP001295794"/>
    </source>
</evidence>
<dbReference type="GO" id="GO:0032541">
    <property type="term" value="C:cortical endoplasmic reticulum"/>
    <property type="evidence" value="ECO:0007669"/>
    <property type="project" value="TreeGrafter"/>
</dbReference>
<dbReference type="SUPFAM" id="SSF144000">
    <property type="entry name" value="Oxysterol-binding protein-like"/>
    <property type="match status" value="1"/>
</dbReference>
<keyword evidence="3" id="KW-0445">Lipid transport</keyword>
<comment type="caution">
    <text evidence="8">The sequence shown here is derived from an EMBL/GenBank/DDBJ whole genome shotgun (WGS) entry which is preliminary data.</text>
</comment>
<dbReference type="GO" id="GO:0005886">
    <property type="term" value="C:plasma membrane"/>
    <property type="evidence" value="ECO:0007669"/>
    <property type="project" value="TreeGrafter"/>
</dbReference>
<dbReference type="GO" id="GO:0032934">
    <property type="term" value="F:sterol binding"/>
    <property type="evidence" value="ECO:0007669"/>
    <property type="project" value="TreeGrafter"/>
</dbReference>
<feature type="domain" description="PH" evidence="6">
    <location>
        <begin position="22"/>
        <end position="113"/>
    </location>
</feature>
<dbReference type="AlphaFoldDB" id="A0AAD2HQ90"/>
<dbReference type="InterPro" id="IPR000648">
    <property type="entry name" value="Oxysterol-bd"/>
</dbReference>
<dbReference type="GO" id="GO:0097038">
    <property type="term" value="C:perinuclear endoplasmic reticulum"/>
    <property type="evidence" value="ECO:0007669"/>
    <property type="project" value="TreeGrafter"/>
</dbReference>
<dbReference type="CDD" id="cd13289">
    <property type="entry name" value="PH_Osh3p_yeast"/>
    <property type="match status" value="1"/>
</dbReference>
<dbReference type="EMBL" id="CAVNYO010000440">
    <property type="protein sequence ID" value="CAK5280123.1"/>
    <property type="molecule type" value="Genomic_DNA"/>
</dbReference>
<dbReference type="GO" id="GO:0120009">
    <property type="term" value="P:intermembrane lipid transfer"/>
    <property type="evidence" value="ECO:0007669"/>
    <property type="project" value="UniProtKB-ARBA"/>
</dbReference>